<sequence>MVKKTATASSLAWFDDNKVALPRVGDYIILQNGYGKPIAVLRELQVEVTAFDEISEEHAFLKGEGNRSLTYWR</sequence>
<evidence type="ECO:0000313" key="3">
    <source>
        <dbReference type="Proteomes" id="UP000480303"/>
    </source>
</evidence>
<dbReference type="InterPro" id="IPR015947">
    <property type="entry name" value="PUA-like_sf"/>
</dbReference>
<dbReference type="Proteomes" id="UP000480303">
    <property type="component" value="Unassembled WGS sequence"/>
</dbReference>
<name>A0A6A0B9V2_9LACT</name>
<dbReference type="EMBL" id="BLLI01000014">
    <property type="protein sequence ID" value="GFH42152.1"/>
    <property type="molecule type" value="Genomic_DNA"/>
</dbReference>
<dbReference type="InterPro" id="IPR007374">
    <property type="entry name" value="ASCH_domain"/>
</dbReference>
<dbReference type="InterPro" id="IPR009326">
    <property type="entry name" value="DUF984"/>
</dbReference>
<organism evidence="2 3">
    <name type="scientific">Pseudolactococcus hodotermopsidis</name>
    <dbReference type="NCBI Taxonomy" id="2709157"/>
    <lineage>
        <taxon>Bacteria</taxon>
        <taxon>Bacillati</taxon>
        <taxon>Bacillota</taxon>
        <taxon>Bacilli</taxon>
        <taxon>Lactobacillales</taxon>
        <taxon>Streptococcaceae</taxon>
        <taxon>Pseudolactococcus</taxon>
    </lineage>
</organism>
<reference evidence="2 3" key="1">
    <citation type="submission" date="2020-02" db="EMBL/GenBank/DDBJ databases">
        <title>Draft genome sequence of Lactococcus sp. Hs30E4-3.</title>
        <authorList>
            <person name="Noda S."/>
            <person name="Yuki M."/>
            <person name="Ohkuma M."/>
        </authorList>
    </citation>
    <scope>NUCLEOTIDE SEQUENCE [LARGE SCALE GENOMIC DNA]</scope>
    <source>
        <strain evidence="2 3">Hs30E4-3</strain>
    </source>
</reference>
<dbReference type="Gene3D" id="3.10.400.10">
    <property type="entry name" value="Sulfate adenylyltransferase"/>
    <property type="match status" value="1"/>
</dbReference>
<feature type="domain" description="ASCH" evidence="1">
    <location>
        <begin position="3"/>
        <end position="73"/>
    </location>
</feature>
<dbReference type="PANTHER" id="PTHR39203">
    <property type="entry name" value="CYTOPLASMIC PROTEIN-RELATED"/>
    <property type="match status" value="1"/>
</dbReference>
<comment type="caution">
    <text evidence="2">The sequence shown here is derived from an EMBL/GenBank/DDBJ whole genome shotgun (WGS) entry which is preliminary data.</text>
</comment>
<dbReference type="AlphaFoldDB" id="A0A6A0B9V2"/>
<accession>A0A6A0B9V2</accession>
<dbReference type="RefSeq" id="WP_172208005.1">
    <property type="nucleotide sequence ID" value="NZ_BLLI01000014.1"/>
</dbReference>
<proteinExistence type="predicted"/>
<dbReference type="PANTHER" id="PTHR39203:SF1">
    <property type="entry name" value="CYTOPLASMIC PROTEIN"/>
    <property type="match status" value="1"/>
</dbReference>
<dbReference type="SUPFAM" id="SSF88697">
    <property type="entry name" value="PUA domain-like"/>
    <property type="match status" value="1"/>
</dbReference>
<evidence type="ECO:0000313" key="2">
    <source>
        <dbReference type="EMBL" id="GFH42152.1"/>
    </source>
</evidence>
<evidence type="ECO:0000259" key="1">
    <source>
        <dbReference type="Pfam" id="PF04266"/>
    </source>
</evidence>
<gene>
    <name evidence="2" type="ORF">Hs30E_07030</name>
</gene>
<dbReference type="Pfam" id="PF04266">
    <property type="entry name" value="ASCH"/>
    <property type="match status" value="1"/>
</dbReference>
<protein>
    <recommendedName>
        <fullName evidence="1">ASCH domain-containing protein</fullName>
    </recommendedName>
</protein>
<keyword evidence="3" id="KW-1185">Reference proteome</keyword>